<dbReference type="InterPro" id="IPR023393">
    <property type="entry name" value="START-like_dom_sf"/>
</dbReference>
<dbReference type="RefSeq" id="WP_031367021.1">
    <property type="nucleotide sequence ID" value="NZ_FPKS01000015.1"/>
</dbReference>
<evidence type="ECO:0000313" key="2">
    <source>
        <dbReference type="Proteomes" id="UP000185655"/>
    </source>
</evidence>
<reference evidence="1 2" key="1">
    <citation type="submission" date="2016-11" db="EMBL/GenBank/DDBJ databases">
        <authorList>
            <person name="Jaros S."/>
            <person name="Januszkiewicz K."/>
            <person name="Wedrychowicz H."/>
        </authorList>
    </citation>
    <scope>NUCLEOTIDE SEQUENCE [LARGE SCALE GENOMIC DNA]</scope>
    <source>
        <strain evidence="1 2">DSM 22330</strain>
    </source>
</reference>
<dbReference type="EMBL" id="FPKS01000015">
    <property type="protein sequence ID" value="SFZ76296.1"/>
    <property type="molecule type" value="Genomic_DNA"/>
</dbReference>
<dbReference type="Proteomes" id="UP000185655">
    <property type="component" value="Unassembled WGS sequence"/>
</dbReference>
<dbReference type="OrthoDB" id="2190459at2"/>
<organism evidence="1 2">
    <name type="scientific">Pseudolactococcus chungangensis CAU 28 = DSM 22330</name>
    <dbReference type="NCBI Taxonomy" id="1122154"/>
    <lineage>
        <taxon>Bacteria</taxon>
        <taxon>Bacillati</taxon>
        <taxon>Bacillota</taxon>
        <taxon>Bacilli</taxon>
        <taxon>Lactobacillales</taxon>
        <taxon>Streptococcaceae</taxon>
        <taxon>Pseudolactococcus</taxon>
    </lineage>
</organism>
<accession>A0A1K2HHH0</accession>
<dbReference type="AlphaFoldDB" id="A0A1K2HHH0"/>
<dbReference type="STRING" id="1122154.SAMN02746068_01904"/>
<name>A0A1K2HHH0_9LACT</name>
<dbReference type="SUPFAM" id="SSF55961">
    <property type="entry name" value="Bet v1-like"/>
    <property type="match status" value="1"/>
</dbReference>
<protein>
    <recommendedName>
        <fullName evidence="3">Polyketide cyclase / dehydrase and lipid transport</fullName>
    </recommendedName>
</protein>
<gene>
    <name evidence="1" type="ORF">SAMN02746068_01904</name>
</gene>
<dbReference type="Gene3D" id="3.30.530.20">
    <property type="match status" value="1"/>
</dbReference>
<sequence>METKLFTNTIMVNSGTQTVETLLENVQNILKWDYEIVEVTPIGAHKFKLYRKHGALNQQEIIKVEVGRNEVSYVSTMGKVEYRVVWTIDEVNATQTSLSQTLYLEKSVLTSLAKVISSVVQNAFAGNLQVLKHLCELEEVA</sequence>
<evidence type="ECO:0008006" key="3">
    <source>
        <dbReference type="Google" id="ProtNLM"/>
    </source>
</evidence>
<proteinExistence type="predicted"/>
<evidence type="ECO:0000313" key="1">
    <source>
        <dbReference type="EMBL" id="SFZ76296.1"/>
    </source>
</evidence>